<dbReference type="GO" id="GO:0009617">
    <property type="term" value="P:response to bacterium"/>
    <property type="evidence" value="ECO:0007669"/>
    <property type="project" value="TreeGrafter"/>
</dbReference>
<keyword evidence="2" id="KW-1003">Cell membrane</keyword>
<evidence type="ECO:0000313" key="11">
    <source>
        <dbReference type="Proteomes" id="UP000472267"/>
    </source>
</evidence>
<name>A0A672GEF3_SALFA</name>
<keyword evidence="5 8" id="KW-0472">Membrane</keyword>
<evidence type="ECO:0000256" key="1">
    <source>
        <dbReference type="ARBA" id="ARBA00004236"/>
    </source>
</evidence>
<accession>A0A672GEF3</accession>
<feature type="domain" description="Ig-like" evidence="9">
    <location>
        <begin position="186"/>
        <end position="262"/>
    </location>
</feature>
<evidence type="ECO:0000256" key="7">
    <source>
        <dbReference type="ARBA" id="ARBA00023180"/>
    </source>
</evidence>
<dbReference type="InterPro" id="IPR013106">
    <property type="entry name" value="Ig_V-set"/>
</dbReference>
<feature type="transmembrane region" description="Helical" evidence="8">
    <location>
        <begin position="286"/>
        <end position="310"/>
    </location>
</feature>
<evidence type="ECO:0000256" key="5">
    <source>
        <dbReference type="ARBA" id="ARBA00023136"/>
    </source>
</evidence>
<keyword evidence="7" id="KW-0325">Glycoprotein</keyword>
<keyword evidence="6" id="KW-1015">Disulfide bond</keyword>
<evidence type="ECO:0000256" key="2">
    <source>
        <dbReference type="ARBA" id="ARBA00022475"/>
    </source>
</evidence>
<evidence type="ECO:0000256" key="4">
    <source>
        <dbReference type="ARBA" id="ARBA00022859"/>
    </source>
</evidence>
<dbReference type="SMART" id="SM00406">
    <property type="entry name" value="IGv"/>
    <property type="match status" value="2"/>
</dbReference>
<dbReference type="GO" id="GO:0005886">
    <property type="term" value="C:plasma membrane"/>
    <property type="evidence" value="ECO:0007669"/>
    <property type="project" value="UniProtKB-SubCell"/>
</dbReference>
<dbReference type="InterPro" id="IPR003599">
    <property type="entry name" value="Ig_sub"/>
</dbReference>
<evidence type="ECO:0000313" key="10">
    <source>
        <dbReference type="Ensembl" id="ENSSFAP00005015345.1"/>
    </source>
</evidence>
<dbReference type="InterPro" id="IPR007110">
    <property type="entry name" value="Ig-like_dom"/>
</dbReference>
<evidence type="ECO:0000259" key="9">
    <source>
        <dbReference type="PROSITE" id="PS50835"/>
    </source>
</evidence>
<dbReference type="Gene3D" id="2.60.40.10">
    <property type="entry name" value="Immunoglobulins"/>
    <property type="match status" value="2"/>
</dbReference>
<feature type="domain" description="Ig-like" evidence="9">
    <location>
        <begin position="57"/>
        <end position="163"/>
    </location>
</feature>
<dbReference type="GO" id="GO:0002376">
    <property type="term" value="P:immune system process"/>
    <property type="evidence" value="ECO:0007669"/>
    <property type="project" value="UniProtKB-KW"/>
</dbReference>
<reference evidence="10" key="2">
    <citation type="submission" date="2025-08" db="UniProtKB">
        <authorList>
            <consortium name="Ensembl"/>
        </authorList>
    </citation>
    <scope>IDENTIFICATION</scope>
</reference>
<dbReference type="PANTHER" id="PTHR19433:SF127">
    <property type="entry name" value="NITR9"/>
    <property type="match status" value="1"/>
</dbReference>
<dbReference type="Proteomes" id="UP000472267">
    <property type="component" value="Chromosome 10"/>
</dbReference>
<dbReference type="InterPro" id="IPR052051">
    <property type="entry name" value="TCR_complex_component"/>
</dbReference>
<keyword evidence="4" id="KW-0391">Immunity</keyword>
<dbReference type="CDD" id="cd00099">
    <property type="entry name" value="IgV"/>
    <property type="match status" value="1"/>
</dbReference>
<keyword evidence="11" id="KW-1185">Reference proteome</keyword>
<dbReference type="SUPFAM" id="SSF48726">
    <property type="entry name" value="Immunoglobulin"/>
    <property type="match status" value="2"/>
</dbReference>
<dbReference type="AlphaFoldDB" id="A0A672GEF3"/>
<dbReference type="InParanoid" id="A0A672GEF3"/>
<keyword evidence="3" id="KW-0732">Signal</keyword>
<organism evidence="10 11">
    <name type="scientific">Salarias fasciatus</name>
    <name type="common">Jewelled blenny</name>
    <name type="synonym">Blennius fasciatus</name>
    <dbReference type="NCBI Taxonomy" id="181472"/>
    <lineage>
        <taxon>Eukaryota</taxon>
        <taxon>Metazoa</taxon>
        <taxon>Chordata</taxon>
        <taxon>Craniata</taxon>
        <taxon>Vertebrata</taxon>
        <taxon>Euteleostomi</taxon>
        <taxon>Actinopterygii</taxon>
        <taxon>Neopterygii</taxon>
        <taxon>Teleostei</taxon>
        <taxon>Neoteleostei</taxon>
        <taxon>Acanthomorphata</taxon>
        <taxon>Ovalentaria</taxon>
        <taxon>Blenniimorphae</taxon>
        <taxon>Blenniiformes</taxon>
        <taxon>Blennioidei</taxon>
        <taxon>Blenniidae</taxon>
        <taxon>Salariinae</taxon>
        <taxon>Salarias</taxon>
    </lineage>
</organism>
<dbReference type="InterPro" id="IPR036179">
    <property type="entry name" value="Ig-like_dom_sf"/>
</dbReference>
<dbReference type="PROSITE" id="PS50835">
    <property type="entry name" value="IG_LIKE"/>
    <property type="match status" value="2"/>
</dbReference>
<reference evidence="10" key="1">
    <citation type="submission" date="2019-06" db="EMBL/GenBank/DDBJ databases">
        <authorList>
            <consortium name="Wellcome Sanger Institute Data Sharing"/>
        </authorList>
    </citation>
    <scope>NUCLEOTIDE SEQUENCE [LARGE SCALE GENOMIC DNA]</scope>
</reference>
<sequence length="377" mass="42886">HLRSWSSIWRVWFWWKWVSFAFYFIYLCFNVLWLEIILFIFLNAAQPTDLIQPSAPPQGTTFVSADEGDEITLRCDHKDKATRYYWYKQSHGQRPRLISSFYKFEQNGTFHNEFQHEPRFTLETESQKNNLKITNLQLHDSAVYLCASNYAYFFEFDRSTTVNVKGFGVNVQALVHQSGSGTVQPQGSATLNCTVHTGSCDGEHTVYWFKSSQASQPGLIYTGGGRTKHCERSENTQTQMCVYNFPLHNLTQAHAGTYYCAVVSCGHIVFGNGTRLDFEEKTDRTVLIGFLSGCLTLTTIFSVFSTAFMYKMNKRSKSQSQESVPGLSSPLKADIKGYPTAGSLYVAALSVNLADCSRRRDPTWSACVYYSVKQSHH</sequence>
<dbReference type="Pfam" id="PF07686">
    <property type="entry name" value="V-set"/>
    <property type="match status" value="2"/>
</dbReference>
<evidence type="ECO:0000256" key="8">
    <source>
        <dbReference type="SAM" id="Phobius"/>
    </source>
</evidence>
<keyword evidence="8" id="KW-1133">Transmembrane helix</keyword>
<protein>
    <submittedName>
        <fullName evidence="10">Uncharacterized LOC115395636</fullName>
    </submittedName>
</protein>
<dbReference type="InterPro" id="IPR013783">
    <property type="entry name" value="Ig-like_fold"/>
</dbReference>
<dbReference type="Ensembl" id="ENSSFAT00005015973.1">
    <property type="protein sequence ID" value="ENSSFAP00005015345.1"/>
    <property type="gene ID" value="ENSSFAG00005008210.1"/>
</dbReference>
<evidence type="ECO:0000256" key="3">
    <source>
        <dbReference type="ARBA" id="ARBA00022729"/>
    </source>
</evidence>
<keyword evidence="8" id="KW-0812">Transmembrane</keyword>
<proteinExistence type="predicted"/>
<dbReference type="SMART" id="SM00409">
    <property type="entry name" value="IG"/>
    <property type="match status" value="2"/>
</dbReference>
<evidence type="ECO:0000256" key="6">
    <source>
        <dbReference type="ARBA" id="ARBA00023157"/>
    </source>
</evidence>
<dbReference type="PANTHER" id="PTHR19433">
    <property type="entry name" value="T-CELL RECEPTOR ALPHA CHAIN V REGION-RELATED"/>
    <property type="match status" value="1"/>
</dbReference>
<comment type="subcellular location">
    <subcellularLocation>
        <location evidence="1">Cell membrane</location>
    </subcellularLocation>
</comment>
<feature type="transmembrane region" description="Helical" evidence="8">
    <location>
        <begin position="20"/>
        <end position="42"/>
    </location>
</feature>
<gene>
    <name evidence="10" type="primary">LOC115395898</name>
</gene>
<reference evidence="10" key="3">
    <citation type="submission" date="2025-09" db="UniProtKB">
        <authorList>
            <consortium name="Ensembl"/>
        </authorList>
    </citation>
    <scope>IDENTIFICATION</scope>
</reference>